<keyword evidence="2" id="KW-0547">Nucleotide-binding</keyword>
<dbReference type="Gene3D" id="3.40.50.300">
    <property type="entry name" value="P-loop containing nucleotide triphosphate hydrolases"/>
    <property type="match status" value="1"/>
</dbReference>
<evidence type="ECO:0000256" key="2">
    <source>
        <dbReference type="ARBA" id="ARBA00022741"/>
    </source>
</evidence>
<feature type="domain" description="ABC transporter" evidence="5">
    <location>
        <begin position="26"/>
        <end position="259"/>
    </location>
</feature>
<evidence type="ECO:0000256" key="1">
    <source>
        <dbReference type="ARBA" id="ARBA00022448"/>
    </source>
</evidence>
<dbReference type="PROSITE" id="PS00211">
    <property type="entry name" value="ABC_TRANSPORTER_1"/>
    <property type="match status" value="1"/>
</dbReference>
<reference evidence="6 7" key="1">
    <citation type="submission" date="2024-08" db="EMBL/GenBank/DDBJ databases">
        <title>Whole-genome sequencing of halo(alkali)philic microorganisms from hypersaline lakes.</title>
        <authorList>
            <person name="Sorokin D.Y."/>
            <person name="Merkel A.Y."/>
            <person name="Messina E."/>
            <person name="Yakimov M."/>
        </authorList>
    </citation>
    <scope>NUCLEOTIDE SEQUENCE [LARGE SCALE GENOMIC DNA]</scope>
    <source>
        <strain evidence="6 7">AB-hyl4</strain>
    </source>
</reference>
<dbReference type="RefSeq" id="WP_425347333.1">
    <property type="nucleotide sequence ID" value="NZ_JBGUBD010000021.1"/>
</dbReference>
<organism evidence="6 7">
    <name type="scientific">Natronomicrosphaera hydrolytica</name>
    <dbReference type="NCBI Taxonomy" id="3242702"/>
    <lineage>
        <taxon>Bacteria</taxon>
        <taxon>Pseudomonadati</taxon>
        <taxon>Planctomycetota</taxon>
        <taxon>Phycisphaerae</taxon>
        <taxon>Phycisphaerales</taxon>
        <taxon>Phycisphaeraceae</taxon>
        <taxon>Natronomicrosphaera</taxon>
    </lineage>
</organism>
<dbReference type="InterPro" id="IPR003593">
    <property type="entry name" value="AAA+_ATPase"/>
</dbReference>
<feature type="region of interest" description="Disordered" evidence="4">
    <location>
        <begin position="1"/>
        <end position="21"/>
    </location>
</feature>
<sequence>MTAESPPANSKSEPPNPKSDKKAVIIRTLDLEKRYGEGEAATYALRGVDSTIHRSEFIAVMGPSGSGKSTYFNMIGALDSPSKGRILIDEVDVAQLSATELAFLRCRKIGYIFQQYNLIRYMTALENVTVPMAFAGVTPEDARARGMELLGLVGLADRWDHRPIEMSGGQQQRVAIARSMCNKPRILLADEPTANLDLKTGQAILEILQKINKERGVTVVCSTHDHRLLNICDRIMWIRDGRVERVEERKDLTIKLGRIGGEDE</sequence>
<keyword evidence="1" id="KW-0813">Transport</keyword>
<dbReference type="CDD" id="cd03255">
    <property type="entry name" value="ABC_MJ0796_LolCDE_FtsE"/>
    <property type="match status" value="1"/>
</dbReference>
<dbReference type="SUPFAM" id="SSF52540">
    <property type="entry name" value="P-loop containing nucleoside triphosphate hydrolases"/>
    <property type="match status" value="1"/>
</dbReference>
<keyword evidence="3 6" id="KW-0067">ATP-binding</keyword>
<dbReference type="SMART" id="SM00382">
    <property type="entry name" value="AAA"/>
    <property type="match status" value="1"/>
</dbReference>
<protein>
    <submittedName>
        <fullName evidence="6">ABC transporter ATP-binding protein</fullName>
    </submittedName>
</protein>
<name>A0ABV4UAQ5_9BACT</name>
<dbReference type="Pfam" id="PF00005">
    <property type="entry name" value="ABC_tran"/>
    <property type="match status" value="1"/>
</dbReference>
<accession>A0ABV4UAQ5</accession>
<evidence type="ECO:0000256" key="4">
    <source>
        <dbReference type="SAM" id="MobiDB-lite"/>
    </source>
</evidence>
<comment type="caution">
    <text evidence="6">The sequence shown here is derived from an EMBL/GenBank/DDBJ whole genome shotgun (WGS) entry which is preliminary data.</text>
</comment>
<dbReference type="InterPro" id="IPR003439">
    <property type="entry name" value="ABC_transporter-like_ATP-bd"/>
</dbReference>
<dbReference type="InterPro" id="IPR015854">
    <property type="entry name" value="ABC_transpr_LolD-like"/>
</dbReference>
<dbReference type="InterPro" id="IPR017911">
    <property type="entry name" value="MacB-like_ATP-bd"/>
</dbReference>
<dbReference type="InterPro" id="IPR017871">
    <property type="entry name" value="ABC_transporter-like_CS"/>
</dbReference>
<dbReference type="EMBL" id="JBGUBD010000021">
    <property type="protein sequence ID" value="MFA9480412.1"/>
    <property type="molecule type" value="Genomic_DNA"/>
</dbReference>
<evidence type="ECO:0000313" key="7">
    <source>
        <dbReference type="Proteomes" id="UP001575105"/>
    </source>
</evidence>
<dbReference type="PANTHER" id="PTHR24220">
    <property type="entry name" value="IMPORT ATP-BINDING PROTEIN"/>
    <property type="match status" value="1"/>
</dbReference>
<evidence type="ECO:0000256" key="3">
    <source>
        <dbReference type="ARBA" id="ARBA00022840"/>
    </source>
</evidence>
<dbReference type="InterPro" id="IPR027417">
    <property type="entry name" value="P-loop_NTPase"/>
</dbReference>
<dbReference type="GO" id="GO:0005524">
    <property type="term" value="F:ATP binding"/>
    <property type="evidence" value="ECO:0007669"/>
    <property type="project" value="UniProtKB-KW"/>
</dbReference>
<dbReference type="PROSITE" id="PS50893">
    <property type="entry name" value="ABC_TRANSPORTER_2"/>
    <property type="match status" value="1"/>
</dbReference>
<evidence type="ECO:0000259" key="5">
    <source>
        <dbReference type="PROSITE" id="PS50893"/>
    </source>
</evidence>
<keyword evidence="7" id="KW-1185">Reference proteome</keyword>
<proteinExistence type="predicted"/>
<evidence type="ECO:0000313" key="6">
    <source>
        <dbReference type="EMBL" id="MFA9480412.1"/>
    </source>
</evidence>
<dbReference type="Proteomes" id="UP001575105">
    <property type="component" value="Unassembled WGS sequence"/>
</dbReference>
<gene>
    <name evidence="6" type="ORF">ACERK3_19255</name>
</gene>